<gene>
    <name evidence="1" type="ORF">OCBIM_22015497mg</name>
</gene>
<sequence length="57" mass="6469">MQINLIESPAPCEALNVCAICIPLCGRYVQSIRLGNNILDTQCNLLDNIRNECNKYW</sequence>
<dbReference type="AlphaFoldDB" id="A0A0L8HH47"/>
<dbReference type="EMBL" id="KQ418263">
    <property type="protein sequence ID" value="KOF88095.1"/>
    <property type="molecule type" value="Genomic_DNA"/>
</dbReference>
<organism evidence="1">
    <name type="scientific">Octopus bimaculoides</name>
    <name type="common">California two-spotted octopus</name>
    <dbReference type="NCBI Taxonomy" id="37653"/>
    <lineage>
        <taxon>Eukaryota</taxon>
        <taxon>Metazoa</taxon>
        <taxon>Spiralia</taxon>
        <taxon>Lophotrochozoa</taxon>
        <taxon>Mollusca</taxon>
        <taxon>Cephalopoda</taxon>
        <taxon>Coleoidea</taxon>
        <taxon>Octopodiformes</taxon>
        <taxon>Octopoda</taxon>
        <taxon>Incirrata</taxon>
        <taxon>Octopodidae</taxon>
        <taxon>Octopus</taxon>
    </lineage>
</organism>
<name>A0A0L8HH47_OCTBM</name>
<accession>A0A0L8HH47</accession>
<proteinExistence type="predicted"/>
<evidence type="ECO:0000313" key="1">
    <source>
        <dbReference type="EMBL" id="KOF88095.1"/>
    </source>
</evidence>
<protein>
    <submittedName>
        <fullName evidence="1">Uncharacterized protein</fullName>
    </submittedName>
</protein>
<reference evidence="1" key="1">
    <citation type="submission" date="2015-07" db="EMBL/GenBank/DDBJ databases">
        <title>MeaNS - Measles Nucleotide Surveillance Program.</title>
        <authorList>
            <person name="Tran T."/>
            <person name="Druce J."/>
        </authorList>
    </citation>
    <scope>NUCLEOTIDE SEQUENCE</scope>
    <source>
        <strain evidence="1">UCB-OBI-ISO-001</strain>
        <tissue evidence="1">Gonad</tissue>
    </source>
</reference>